<evidence type="ECO:0000313" key="3">
    <source>
        <dbReference type="Proteomes" id="UP000183471"/>
    </source>
</evidence>
<gene>
    <name evidence="2" type="ORF">SAMN05216402_1796</name>
</gene>
<reference evidence="2 3" key="1">
    <citation type="submission" date="2016-10" db="EMBL/GenBank/DDBJ databases">
        <authorList>
            <person name="Varghese N."/>
            <person name="Submissions S."/>
        </authorList>
    </citation>
    <scope>NUCLEOTIDE SEQUENCE [LARGE SCALE GENOMIC DNA]</scope>
    <source>
        <strain evidence="2 3">Nl1</strain>
    </source>
</reference>
<keyword evidence="3" id="KW-1185">Reference proteome</keyword>
<sequence length="103" mass="11333">MRNLEPVVLAKLAELRDALELSRSNRQMEVKKILESDRGVMLMNEIRGHCVAIDEIAKIRIAGSVAAAEKSSSILRLMSMSASILLFVFLSISAVATFHHDAP</sequence>
<keyword evidence="1" id="KW-0472">Membrane</keyword>
<keyword evidence="1" id="KW-0812">Transmembrane</keyword>
<name>A0ABY0TDM7_9PROT</name>
<feature type="transmembrane region" description="Helical" evidence="1">
    <location>
        <begin position="77"/>
        <end position="98"/>
    </location>
</feature>
<organism evidence="2 3">
    <name type="scientific">Nitrosospira multiformis</name>
    <dbReference type="NCBI Taxonomy" id="1231"/>
    <lineage>
        <taxon>Bacteria</taxon>
        <taxon>Pseudomonadati</taxon>
        <taxon>Pseudomonadota</taxon>
        <taxon>Betaproteobacteria</taxon>
        <taxon>Nitrosomonadales</taxon>
        <taxon>Nitrosomonadaceae</taxon>
        <taxon>Nitrosospira</taxon>
    </lineage>
</organism>
<dbReference type="Proteomes" id="UP000183471">
    <property type="component" value="Unassembled WGS sequence"/>
</dbReference>
<evidence type="ECO:0000313" key="2">
    <source>
        <dbReference type="EMBL" id="SDQ67355.1"/>
    </source>
</evidence>
<proteinExistence type="predicted"/>
<keyword evidence="1" id="KW-1133">Transmembrane helix</keyword>
<dbReference type="EMBL" id="FNKY01000001">
    <property type="protein sequence ID" value="SDQ67355.1"/>
    <property type="molecule type" value="Genomic_DNA"/>
</dbReference>
<accession>A0ABY0TDM7</accession>
<comment type="caution">
    <text evidence="2">The sequence shown here is derived from an EMBL/GenBank/DDBJ whole genome shotgun (WGS) entry which is preliminary data.</text>
</comment>
<protein>
    <submittedName>
        <fullName evidence="2">Uncharacterized protein</fullName>
    </submittedName>
</protein>
<evidence type="ECO:0000256" key="1">
    <source>
        <dbReference type="SAM" id="Phobius"/>
    </source>
</evidence>